<comment type="caution">
    <text evidence="7">The sequence shown here is derived from an EMBL/GenBank/DDBJ whole genome shotgun (WGS) entry which is preliminary data.</text>
</comment>
<protein>
    <recommendedName>
        <fullName evidence="6">Exodeoxyribonuclease 7 small subunit</fullName>
        <ecNumber evidence="6">3.1.11.6</ecNumber>
    </recommendedName>
    <alternativeName>
        <fullName evidence="6">Exodeoxyribonuclease VII small subunit</fullName>
        <shortName evidence="6">Exonuclease VII small subunit</shortName>
    </alternativeName>
</protein>
<keyword evidence="8" id="KW-1185">Reference proteome</keyword>
<dbReference type="InterPro" id="IPR003761">
    <property type="entry name" value="Exonuc_VII_S"/>
</dbReference>
<reference evidence="7 8" key="1">
    <citation type="submission" date="2016-07" db="EMBL/GenBank/DDBJ databases">
        <title>Caryophanon latum genome sequencing.</title>
        <authorList>
            <person name="Verma A."/>
            <person name="Pal Y."/>
            <person name="Krishnamurthi S."/>
        </authorList>
    </citation>
    <scope>NUCLEOTIDE SEQUENCE [LARGE SCALE GENOMIC DNA]</scope>
    <source>
        <strain evidence="7 8">DSM 14151</strain>
    </source>
</reference>
<gene>
    <name evidence="6" type="primary">xseB</name>
    <name evidence="7" type="ORF">A6K76_15100</name>
</gene>
<evidence type="ECO:0000313" key="7">
    <source>
        <dbReference type="EMBL" id="OCS85474.1"/>
    </source>
</evidence>
<dbReference type="NCBIfam" id="TIGR01280">
    <property type="entry name" value="xseB"/>
    <property type="match status" value="1"/>
</dbReference>
<evidence type="ECO:0000256" key="3">
    <source>
        <dbReference type="ARBA" id="ARBA00022722"/>
    </source>
</evidence>
<comment type="subunit">
    <text evidence="6">Heterooligomer composed of large and small subunits.</text>
</comment>
<comment type="catalytic activity">
    <reaction evidence="6">
        <text>Exonucleolytic cleavage in either 5'- to 3'- or 3'- to 5'-direction to yield nucleoside 5'-phosphates.</text>
        <dbReference type="EC" id="3.1.11.6"/>
    </reaction>
</comment>
<evidence type="ECO:0000256" key="1">
    <source>
        <dbReference type="ARBA" id="ARBA00009998"/>
    </source>
</evidence>
<dbReference type="EC" id="3.1.11.6" evidence="6"/>
<dbReference type="OrthoDB" id="9798666at2"/>
<name>A0A1C0YEA6_9BACL</name>
<dbReference type="PANTHER" id="PTHR34137">
    <property type="entry name" value="EXODEOXYRIBONUCLEASE 7 SMALL SUBUNIT"/>
    <property type="match status" value="1"/>
</dbReference>
<dbReference type="GO" id="GO:0009318">
    <property type="term" value="C:exodeoxyribonuclease VII complex"/>
    <property type="evidence" value="ECO:0007669"/>
    <property type="project" value="UniProtKB-UniRule"/>
</dbReference>
<sequence>MAKKAQSFEQSMEQLEEVVRLLEQGNVPLEEAIELYKRGMTLSKNCHETLQKAEQQLITLVDRNGQETSLNTVKGE</sequence>
<evidence type="ECO:0000256" key="5">
    <source>
        <dbReference type="ARBA" id="ARBA00022839"/>
    </source>
</evidence>
<dbReference type="GO" id="GO:0008855">
    <property type="term" value="F:exodeoxyribonuclease VII activity"/>
    <property type="evidence" value="ECO:0007669"/>
    <property type="project" value="UniProtKB-UniRule"/>
</dbReference>
<dbReference type="Pfam" id="PF02609">
    <property type="entry name" value="Exonuc_VII_S"/>
    <property type="match status" value="1"/>
</dbReference>
<comment type="function">
    <text evidence="6">Bidirectionally degrades single-stranded DNA into large acid-insoluble oligonucleotides, which are then degraded further into small acid-soluble oligonucleotides.</text>
</comment>
<dbReference type="InterPro" id="IPR037004">
    <property type="entry name" value="Exonuc_VII_ssu_sf"/>
</dbReference>
<comment type="similarity">
    <text evidence="1 6">Belongs to the XseB family.</text>
</comment>
<dbReference type="PANTHER" id="PTHR34137:SF1">
    <property type="entry name" value="EXODEOXYRIBONUCLEASE 7 SMALL SUBUNIT"/>
    <property type="match status" value="1"/>
</dbReference>
<evidence type="ECO:0000256" key="6">
    <source>
        <dbReference type="HAMAP-Rule" id="MF_00337"/>
    </source>
</evidence>
<dbReference type="GO" id="GO:0006308">
    <property type="term" value="P:DNA catabolic process"/>
    <property type="evidence" value="ECO:0007669"/>
    <property type="project" value="UniProtKB-UniRule"/>
</dbReference>
<keyword evidence="2 6" id="KW-0963">Cytoplasm</keyword>
<dbReference type="Proteomes" id="UP000093482">
    <property type="component" value="Unassembled WGS sequence"/>
</dbReference>
<dbReference type="PIRSF" id="PIRSF006488">
    <property type="entry name" value="Exonuc_VII_S"/>
    <property type="match status" value="1"/>
</dbReference>
<dbReference type="HAMAP" id="MF_00337">
    <property type="entry name" value="Exonuc_7_S"/>
    <property type="match status" value="1"/>
</dbReference>
<dbReference type="NCBIfam" id="NF002138">
    <property type="entry name" value="PRK00977.1-2"/>
    <property type="match status" value="1"/>
</dbReference>
<evidence type="ECO:0000313" key="8">
    <source>
        <dbReference type="Proteomes" id="UP000093482"/>
    </source>
</evidence>
<dbReference type="RefSeq" id="WP_066466292.1">
    <property type="nucleotide sequence ID" value="NZ_MATO01000066.1"/>
</dbReference>
<dbReference type="Gene3D" id="1.10.287.1040">
    <property type="entry name" value="Exonuclease VII, small subunit"/>
    <property type="match status" value="1"/>
</dbReference>
<keyword evidence="3 6" id="KW-0540">Nuclease</keyword>
<dbReference type="GO" id="GO:0005829">
    <property type="term" value="C:cytosol"/>
    <property type="evidence" value="ECO:0007669"/>
    <property type="project" value="TreeGrafter"/>
</dbReference>
<evidence type="ECO:0000256" key="4">
    <source>
        <dbReference type="ARBA" id="ARBA00022801"/>
    </source>
</evidence>
<dbReference type="EMBL" id="MATO01000066">
    <property type="protein sequence ID" value="OCS85474.1"/>
    <property type="molecule type" value="Genomic_DNA"/>
</dbReference>
<keyword evidence="4 6" id="KW-0378">Hydrolase</keyword>
<comment type="subcellular location">
    <subcellularLocation>
        <location evidence="6">Cytoplasm</location>
    </subcellularLocation>
</comment>
<proteinExistence type="inferred from homology"/>
<accession>A0A1C0YEA6</accession>
<keyword evidence="5 6" id="KW-0269">Exonuclease</keyword>
<evidence type="ECO:0000256" key="2">
    <source>
        <dbReference type="ARBA" id="ARBA00022490"/>
    </source>
</evidence>
<dbReference type="AlphaFoldDB" id="A0A1C0YEA6"/>
<organism evidence="7 8">
    <name type="scientific">Caryophanon latum</name>
    <dbReference type="NCBI Taxonomy" id="33977"/>
    <lineage>
        <taxon>Bacteria</taxon>
        <taxon>Bacillati</taxon>
        <taxon>Bacillota</taxon>
        <taxon>Bacilli</taxon>
        <taxon>Bacillales</taxon>
        <taxon>Caryophanaceae</taxon>
        <taxon>Caryophanon</taxon>
    </lineage>
</organism>
<dbReference type="SUPFAM" id="SSF116842">
    <property type="entry name" value="XseB-like"/>
    <property type="match status" value="1"/>
</dbReference>